<protein>
    <recommendedName>
        <fullName evidence="3">Ferredoxin</fullName>
    </recommendedName>
</protein>
<comment type="caution">
    <text evidence="1">The sequence shown here is derived from an EMBL/GenBank/DDBJ whole genome shotgun (WGS) entry which is preliminary data.</text>
</comment>
<accession>A0A365YEU5</accession>
<evidence type="ECO:0008006" key="3">
    <source>
        <dbReference type="Google" id="ProtNLM"/>
    </source>
</evidence>
<keyword evidence="2" id="KW-1185">Reference proteome</keyword>
<dbReference type="AlphaFoldDB" id="A0A365YEU5"/>
<sequence length="92" mass="9697">MKQIDCQQCGTAVLVEKFSIPHTSVQWVSDAATSCPRFAEATADARDSVCGTTALSCSSLSQSIDDAVREGRLPIKSRVEPVIGDALVADAL</sequence>
<organism evidence="1 2">
    <name type="scientific">Glutamicibacter soli</name>
    <dbReference type="NCBI Taxonomy" id="453836"/>
    <lineage>
        <taxon>Bacteria</taxon>
        <taxon>Bacillati</taxon>
        <taxon>Actinomycetota</taxon>
        <taxon>Actinomycetes</taxon>
        <taxon>Micrococcales</taxon>
        <taxon>Micrococcaceae</taxon>
        <taxon>Glutamicibacter</taxon>
    </lineage>
</organism>
<proteinExistence type="predicted"/>
<dbReference type="RefSeq" id="WP_047120458.1">
    <property type="nucleotide sequence ID" value="NZ_CM125969.1"/>
</dbReference>
<dbReference type="EMBL" id="POAF01000004">
    <property type="protein sequence ID" value="RBM01172.1"/>
    <property type="molecule type" value="Genomic_DNA"/>
</dbReference>
<evidence type="ECO:0000313" key="1">
    <source>
        <dbReference type="EMBL" id="RBM01172.1"/>
    </source>
</evidence>
<name>A0A365YEU5_9MICC</name>
<gene>
    <name evidence="1" type="ORF">C1H84_10350</name>
</gene>
<dbReference type="Proteomes" id="UP000252167">
    <property type="component" value="Unassembled WGS sequence"/>
</dbReference>
<reference evidence="1 2" key="1">
    <citation type="submission" date="2018-01" db="EMBL/GenBank/DDBJ databases">
        <title>Glutamicibacter soli strain NHPC-3 Whole genome sequence and assembly.</title>
        <authorList>
            <person name="Choudhury P."/>
            <person name="Gupta D."/>
            <person name="Sengupta K."/>
            <person name="Jawed A."/>
            <person name="Sultana N."/>
            <person name="Saha P."/>
        </authorList>
    </citation>
    <scope>NUCLEOTIDE SEQUENCE [LARGE SCALE GENOMIC DNA]</scope>
    <source>
        <strain evidence="1 2">NHPC-3</strain>
    </source>
</reference>
<evidence type="ECO:0000313" key="2">
    <source>
        <dbReference type="Proteomes" id="UP000252167"/>
    </source>
</evidence>